<gene>
    <name evidence="3" type="ORF">SAMN04488511_11041</name>
</gene>
<evidence type="ECO:0000259" key="2">
    <source>
        <dbReference type="Pfam" id="PF17761"/>
    </source>
</evidence>
<dbReference type="InterPro" id="IPR041527">
    <property type="entry name" value="YhcG_N"/>
</dbReference>
<keyword evidence="3" id="KW-0378">Hydrolase</keyword>
<dbReference type="RefSeq" id="WP_090984321.1">
    <property type="nucleotide sequence ID" value="NZ_FOJM01000010.1"/>
</dbReference>
<reference evidence="4" key="1">
    <citation type="submission" date="2016-10" db="EMBL/GenBank/DDBJ databases">
        <authorList>
            <person name="Varghese N."/>
            <person name="Submissions S."/>
        </authorList>
    </citation>
    <scope>NUCLEOTIDE SEQUENCE [LARGE SCALE GENOMIC DNA]</scope>
    <source>
        <strain evidence="4">DSM 18130</strain>
    </source>
</reference>
<name>A0A1I0TI18_9SPHI</name>
<feature type="domain" description="YhcG PDDEXK nuclease" evidence="1">
    <location>
        <begin position="199"/>
        <end position="349"/>
    </location>
</feature>
<accession>A0A1I0TI18</accession>
<dbReference type="STRING" id="332999.SAMN04488511_11041"/>
<dbReference type="Proteomes" id="UP000198836">
    <property type="component" value="Unassembled WGS sequence"/>
</dbReference>
<keyword evidence="3" id="KW-0540">Nuclease</keyword>
<dbReference type="Pfam" id="PF06250">
    <property type="entry name" value="YhcG_C"/>
    <property type="match status" value="1"/>
</dbReference>
<dbReference type="PANTHER" id="PTHR30547">
    <property type="entry name" value="UNCHARACTERIZED PROTEIN YHCG-RELATED"/>
    <property type="match status" value="1"/>
</dbReference>
<dbReference type="InterPro" id="IPR053148">
    <property type="entry name" value="PD-DEXK-like_domain"/>
</dbReference>
<dbReference type="Pfam" id="PF17761">
    <property type="entry name" value="DUF1016_N"/>
    <property type="match status" value="1"/>
</dbReference>
<evidence type="ECO:0000313" key="4">
    <source>
        <dbReference type="Proteomes" id="UP000198836"/>
    </source>
</evidence>
<dbReference type="InterPro" id="IPR009362">
    <property type="entry name" value="YhcG_C"/>
</dbReference>
<dbReference type="GO" id="GO:0004519">
    <property type="term" value="F:endonuclease activity"/>
    <property type="evidence" value="ECO:0007669"/>
    <property type="project" value="UniProtKB-KW"/>
</dbReference>
<dbReference type="InterPro" id="IPR011856">
    <property type="entry name" value="tRNA_endonuc-like_dom_sf"/>
</dbReference>
<keyword evidence="3" id="KW-0255">Endonuclease</keyword>
<dbReference type="GO" id="GO:0003676">
    <property type="term" value="F:nucleic acid binding"/>
    <property type="evidence" value="ECO:0007669"/>
    <property type="project" value="InterPro"/>
</dbReference>
<dbReference type="AlphaFoldDB" id="A0A1I0TI18"/>
<keyword evidence="4" id="KW-1185">Reference proteome</keyword>
<proteinExistence type="predicted"/>
<feature type="domain" description="YhcG N-terminal" evidence="2">
    <location>
        <begin position="14"/>
        <end position="174"/>
    </location>
</feature>
<protein>
    <submittedName>
        <fullName evidence="3">Predicted nuclease of restriction endonuclease-like (RecB) superfamily, DUF1016 family</fullName>
    </submittedName>
</protein>
<evidence type="ECO:0000313" key="3">
    <source>
        <dbReference type="EMBL" id="SFA51448.1"/>
    </source>
</evidence>
<dbReference type="OrthoDB" id="9801263at2"/>
<dbReference type="EMBL" id="FOJM01000010">
    <property type="protein sequence ID" value="SFA51448.1"/>
    <property type="molecule type" value="Genomic_DNA"/>
</dbReference>
<evidence type="ECO:0000259" key="1">
    <source>
        <dbReference type="Pfam" id="PF06250"/>
    </source>
</evidence>
<dbReference type="PANTHER" id="PTHR30547:SF0">
    <property type="entry name" value="BLR8175 PROTEIN"/>
    <property type="match status" value="1"/>
</dbReference>
<sequence length="363" mass="42221">MESIENYSSSIKALKSAILSSRYKAATFVNKELLLLYFTVGKFISEKVEKEKWGAKVIDNLSNDLQLELPGLRGFSGTNIKRMRFFFESWREQILISPSLTDQLQKTDIEHIEFRPSVTDQLEKTFFNISFTHHIEILQNSQSVEEKIYYIQKAAIEFWSVGTLKHQLKNKSFSNSGSLPNNFSKTISNEELRDQALKSFKDEYLLDFINLEDPDEEDERVVESGIVQNIKKFLMSLGTDFAFISNQYRLIVEDEEYFIDLLFFNRRLQCLVVFELKTGKFKPEYLGKMNFYLSALDEYVKQPHEQPSIGIILCKEKKNKIVEFSFRDFNKAMGVSTYKTSATLPKAFKGLIPDAETFKKLMD</sequence>
<organism evidence="3 4">
    <name type="scientific">Pedobacter suwonensis</name>
    <dbReference type="NCBI Taxonomy" id="332999"/>
    <lineage>
        <taxon>Bacteria</taxon>
        <taxon>Pseudomonadati</taxon>
        <taxon>Bacteroidota</taxon>
        <taxon>Sphingobacteriia</taxon>
        <taxon>Sphingobacteriales</taxon>
        <taxon>Sphingobacteriaceae</taxon>
        <taxon>Pedobacter</taxon>
    </lineage>
</organism>
<dbReference type="Gene3D" id="3.40.1350.10">
    <property type="match status" value="1"/>
</dbReference>